<dbReference type="GO" id="GO:0001734">
    <property type="term" value="F:mRNA m(6)A methyltransferase activity"/>
    <property type="evidence" value="ECO:0007669"/>
    <property type="project" value="UniProtKB-ARBA"/>
</dbReference>
<comment type="caution">
    <text evidence="4">The sequence shown here is derived from an EMBL/GenBank/DDBJ whole genome shotgun (WGS) entry which is preliminary data.</text>
</comment>
<dbReference type="PROSITE" id="PS51143">
    <property type="entry name" value="MT_A70"/>
    <property type="match status" value="1"/>
</dbReference>
<reference evidence="4" key="1">
    <citation type="journal article" date="2015" name="Nature">
        <title>Complex archaea that bridge the gap between prokaryotes and eukaryotes.</title>
        <authorList>
            <person name="Spang A."/>
            <person name="Saw J.H."/>
            <person name="Jorgensen S.L."/>
            <person name="Zaremba-Niedzwiedzka K."/>
            <person name="Martijn J."/>
            <person name="Lind A.E."/>
            <person name="van Eijk R."/>
            <person name="Schleper C."/>
            <person name="Guy L."/>
            <person name="Ettema T.J."/>
        </authorList>
    </citation>
    <scope>NUCLEOTIDE SEQUENCE</scope>
</reference>
<dbReference type="InterPro" id="IPR002052">
    <property type="entry name" value="DNA_methylase_N6_adenine_CS"/>
</dbReference>
<dbReference type="GO" id="GO:0003676">
    <property type="term" value="F:nucleic acid binding"/>
    <property type="evidence" value="ECO:0007669"/>
    <property type="project" value="InterPro"/>
</dbReference>
<evidence type="ECO:0000256" key="1">
    <source>
        <dbReference type="ARBA" id="ARBA00022603"/>
    </source>
</evidence>
<dbReference type="GO" id="GO:0032259">
    <property type="term" value="P:methylation"/>
    <property type="evidence" value="ECO:0007669"/>
    <property type="project" value="UniProtKB-KW"/>
</dbReference>
<dbReference type="AlphaFoldDB" id="A0A0F9LVH1"/>
<keyword evidence="3" id="KW-0949">S-adenosyl-L-methionine</keyword>
<evidence type="ECO:0008006" key="5">
    <source>
        <dbReference type="Google" id="ProtNLM"/>
    </source>
</evidence>
<sequence>MGGRSTRTCLTIYTKDLGSINKKYKIIYADPPWTYDKSGGIKSARGLAKKFYNTMSIDDIKALPVSEITEDNCYLFLWATAPNIQQALDTLKSWGFELFTIVFTWIKINKKSDSLFWGMGNSSRANPEYVLLGRKGKLKRLDAGVHSVVQERIQEHSKKPDEVRKRILRLYGDLPRIELFARQEKNGWDSWGNQIETLI</sequence>
<dbReference type="SUPFAM" id="SSF53335">
    <property type="entry name" value="S-adenosyl-L-methionine-dependent methyltransferases"/>
    <property type="match status" value="1"/>
</dbReference>
<dbReference type="EMBL" id="LAZR01005750">
    <property type="protein sequence ID" value="KKM97408.1"/>
    <property type="molecule type" value="Genomic_DNA"/>
</dbReference>
<protein>
    <recommendedName>
        <fullName evidence="5">DNA methyltransferase</fullName>
    </recommendedName>
</protein>
<dbReference type="Gene3D" id="3.40.50.150">
    <property type="entry name" value="Vaccinia Virus protein VP39"/>
    <property type="match status" value="1"/>
</dbReference>
<dbReference type="PROSITE" id="PS00092">
    <property type="entry name" value="N6_MTASE"/>
    <property type="match status" value="1"/>
</dbReference>
<accession>A0A0F9LVH1</accession>
<proteinExistence type="predicted"/>
<evidence type="ECO:0000313" key="4">
    <source>
        <dbReference type="EMBL" id="KKM97408.1"/>
    </source>
</evidence>
<name>A0A0F9LVH1_9ZZZZ</name>
<dbReference type="PANTHER" id="PTHR12829">
    <property type="entry name" value="N6-ADENOSINE-METHYLTRANSFERASE"/>
    <property type="match status" value="1"/>
</dbReference>
<keyword evidence="1" id="KW-0489">Methyltransferase</keyword>
<dbReference type="InterPro" id="IPR007757">
    <property type="entry name" value="MT-A70-like"/>
</dbReference>
<dbReference type="InterPro" id="IPR029063">
    <property type="entry name" value="SAM-dependent_MTases_sf"/>
</dbReference>
<evidence type="ECO:0000256" key="2">
    <source>
        <dbReference type="ARBA" id="ARBA00022679"/>
    </source>
</evidence>
<dbReference type="PANTHER" id="PTHR12829:SF7">
    <property type="entry name" value="N6-ADENOSINE-METHYLTRANSFERASE CATALYTIC SUBUNIT"/>
    <property type="match status" value="1"/>
</dbReference>
<evidence type="ECO:0000256" key="3">
    <source>
        <dbReference type="ARBA" id="ARBA00022691"/>
    </source>
</evidence>
<organism evidence="4">
    <name type="scientific">marine sediment metagenome</name>
    <dbReference type="NCBI Taxonomy" id="412755"/>
    <lineage>
        <taxon>unclassified sequences</taxon>
        <taxon>metagenomes</taxon>
        <taxon>ecological metagenomes</taxon>
    </lineage>
</organism>
<gene>
    <name evidence="4" type="ORF">LCGC14_1168340</name>
</gene>
<dbReference type="Pfam" id="PF05063">
    <property type="entry name" value="MT-A70"/>
    <property type="match status" value="1"/>
</dbReference>
<keyword evidence="2" id="KW-0808">Transferase</keyword>